<dbReference type="GO" id="GO:0046872">
    <property type="term" value="F:metal ion binding"/>
    <property type="evidence" value="ECO:0007669"/>
    <property type="project" value="InterPro"/>
</dbReference>
<keyword evidence="3" id="KW-0378">Hydrolase</keyword>
<evidence type="ECO:0000256" key="1">
    <source>
        <dbReference type="ARBA" id="ARBA00022729"/>
    </source>
</evidence>
<dbReference type="InterPro" id="IPR041792">
    <property type="entry name" value="MPP_PAP"/>
</dbReference>
<dbReference type="AlphaFoldDB" id="A0AAV9IAM8"/>
<keyword evidence="2" id="KW-0325">Glycoprotein</keyword>
<dbReference type="CDD" id="cd00839">
    <property type="entry name" value="MPP_PAPs"/>
    <property type="match status" value="1"/>
</dbReference>
<dbReference type="PANTHER" id="PTHR45867:SF3">
    <property type="entry name" value="ACID PHOSPHATASE TYPE 7"/>
    <property type="match status" value="1"/>
</dbReference>
<evidence type="ECO:0000256" key="3">
    <source>
        <dbReference type="RuleBase" id="RU361203"/>
    </source>
</evidence>
<dbReference type="InterPro" id="IPR004843">
    <property type="entry name" value="Calcineurin-like_PHP"/>
</dbReference>
<name>A0AAV9IAM8_9RHOD</name>
<feature type="signal peptide" evidence="3">
    <location>
        <begin position="1"/>
        <end position="22"/>
    </location>
</feature>
<dbReference type="SUPFAM" id="SSF49363">
    <property type="entry name" value="Purple acid phosphatase, N-terminal domain"/>
    <property type="match status" value="1"/>
</dbReference>
<sequence>MLRTYLLPFLVVAYLGIQCASANNKHDSDKTSIFHEFARFARREDTFRKSPLELFLRTDPQGEWFKKVLKDLKAENHWNSTMSGEMSLFSSALVEGTWYNISNNGTCNCCDVNNPMDPFNVHLSMTGRPGEVVVSWNTAQKPSPTEACVFVSNTSGSQLGSFCSSDIRTFSLGSGFSPYLCSNYSGYATHVKISSLKPGETYMYTIRGTSKNKTFQFMAPYGNTSSTTKLAFFTDIGTKGGQPVIDALKQRMSEFDYVILPGDQSYSDGYHTTFDAYMTLFEDVIASKPYMVSTGNHEGPWNFTYVRNNFYWPVNESGAAPDALWYSIDEGPVHFVFMNYENYFSYPLGEWEMTQPAPLSTFPGQLEWLENDLQKFAKRRESNPNLWLIMMAHRPLTCNISGKSCDVFGPELEKEVFPLMYQYKADMYWCGHVHAYERVNPINNVTRTQCSNCVQQNGSLYLKPPYPVQVMNGIAGRAVADNNYFTPGISYPDYAQVRIDAINYPFGGYALVQVNDAVLNFTLYNTSGTVLDSFRIEK</sequence>
<dbReference type="Gene3D" id="2.60.40.380">
    <property type="entry name" value="Purple acid phosphatase-like, N-terminal"/>
    <property type="match status" value="1"/>
</dbReference>
<dbReference type="Pfam" id="PF00149">
    <property type="entry name" value="Metallophos"/>
    <property type="match status" value="1"/>
</dbReference>
<dbReference type="PANTHER" id="PTHR45867">
    <property type="entry name" value="PURPLE ACID PHOSPHATASE"/>
    <property type="match status" value="1"/>
</dbReference>
<dbReference type="Pfam" id="PF16656">
    <property type="entry name" value="Pur_ac_phosph_N"/>
    <property type="match status" value="1"/>
</dbReference>
<dbReference type="InterPro" id="IPR015914">
    <property type="entry name" value="PAPs_N"/>
</dbReference>
<keyword evidence="1 3" id="KW-0732">Signal</keyword>
<dbReference type="EMBL" id="JANCYU010000023">
    <property type="protein sequence ID" value="KAK4524326.1"/>
    <property type="molecule type" value="Genomic_DNA"/>
</dbReference>
<feature type="domain" description="Calcineurin-like phosphoesterase" evidence="4">
    <location>
        <begin position="229"/>
        <end position="436"/>
    </location>
</feature>
<evidence type="ECO:0000313" key="6">
    <source>
        <dbReference type="EMBL" id="KAK4524326.1"/>
    </source>
</evidence>
<dbReference type="Gene3D" id="3.60.21.10">
    <property type="match status" value="1"/>
</dbReference>
<evidence type="ECO:0000313" key="7">
    <source>
        <dbReference type="Proteomes" id="UP001300502"/>
    </source>
</evidence>
<feature type="domain" description="Purple acid phosphatase N-terminal" evidence="5">
    <location>
        <begin position="118"/>
        <end position="217"/>
    </location>
</feature>
<keyword evidence="7" id="KW-1185">Reference proteome</keyword>
<proteinExistence type="inferred from homology"/>
<dbReference type="SUPFAM" id="SSF56300">
    <property type="entry name" value="Metallo-dependent phosphatases"/>
    <property type="match status" value="1"/>
</dbReference>
<dbReference type="GO" id="GO:0003993">
    <property type="term" value="F:acid phosphatase activity"/>
    <property type="evidence" value="ECO:0007669"/>
    <property type="project" value="UniProtKB-EC"/>
</dbReference>
<dbReference type="InterPro" id="IPR029052">
    <property type="entry name" value="Metallo-depent_PP-like"/>
</dbReference>
<comment type="catalytic activity">
    <reaction evidence="3">
        <text>a phosphate monoester + H2O = an alcohol + phosphate</text>
        <dbReference type="Rhea" id="RHEA:15017"/>
        <dbReference type="ChEBI" id="CHEBI:15377"/>
        <dbReference type="ChEBI" id="CHEBI:30879"/>
        <dbReference type="ChEBI" id="CHEBI:43474"/>
        <dbReference type="ChEBI" id="CHEBI:67140"/>
        <dbReference type="EC" id="3.1.3.2"/>
    </reaction>
</comment>
<dbReference type="EC" id="3.1.3.2" evidence="3"/>
<dbReference type="Proteomes" id="UP001300502">
    <property type="component" value="Unassembled WGS sequence"/>
</dbReference>
<organism evidence="6 7">
    <name type="scientific">Galdieria yellowstonensis</name>
    <dbReference type="NCBI Taxonomy" id="3028027"/>
    <lineage>
        <taxon>Eukaryota</taxon>
        <taxon>Rhodophyta</taxon>
        <taxon>Bangiophyceae</taxon>
        <taxon>Galdieriales</taxon>
        <taxon>Galdieriaceae</taxon>
        <taxon>Galdieria</taxon>
    </lineage>
</organism>
<reference evidence="6 7" key="1">
    <citation type="submission" date="2022-07" db="EMBL/GenBank/DDBJ databases">
        <title>Genome-wide signatures of adaptation to extreme environments.</title>
        <authorList>
            <person name="Cho C.H."/>
            <person name="Yoon H.S."/>
        </authorList>
    </citation>
    <scope>NUCLEOTIDE SEQUENCE [LARGE SCALE GENOMIC DNA]</scope>
    <source>
        <strain evidence="6 7">108.79 E11</strain>
    </source>
</reference>
<comment type="caution">
    <text evidence="6">The sequence shown here is derived from an EMBL/GenBank/DDBJ whole genome shotgun (WGS) entry which is preliminary data.</text>
</comment>
<accession>A0AAV9IAM8</accession>
<gene>
    <name evidence="6" type="ORF">GAYE_SCF03G2225</name>
</gene>
<evidence type="ECO:0000259" key="5">
    <source>
        <dbReference type="Pfam" id="PF16656"/>
    </source>
</evidence>
<comment type="similarity">
    <text evidence="3">Belongs to the metallophosphoesterase superfamily. Purple acid phosphatase family.</text>
</comment>
<dbReference type="InterPro" id="IPR008963">
    <property type="entry name" value="Purple_acid_Pase-like_N"/>
</dbReference>
<feature type="chain" id="PRO_5043087416" description="Purple acid phosphatase" evidence="3">
    <location>
        <begin position="23"/>
        <end position="538"/>
    </location>
</feature>
<protein>
    <recommendedName>
        <fullName evidence="3">Purple acid phosphatase</fullName>
        <ecNumber evidence="3">3.1.3.2</ecNumber>
    </recommendedName>
</protein>
<evidence type="ECO:0000256" key="2">
    <source>
        <dbReference type="ARBA" id="ARBA00023180"/>
    </source>
</evidence>
<evidence type="ECO:0000259" key="4">
    <source>
        <dbReference type="Pfam" id="PF00149"/>
    </source>
</evidence>